<accession>A0A4Y2DWQ0</accession>
<reference evidence="2 3" key="1">
    <citation type="journal article" date="2019" name="Sci. Rep.">
        <title>Orb-weaving spider Araneus ventricosus genome elucidates the spidroin gene catalogue.</title>
        <authorList>
            <person name="Kono N."/>
            <person name="Nakamura H."/>
            <person name="Ohtoshi R."/>
            <person name="Moran D.A.P."/>
            <person name="Shinohara A."/>
            <person name="Yoshida Y."/>
            <person name="Fujiwara M."/>
            <person name="Mori M."/>
            <person name="Tomita M."/>
            <person name="Arakawa K."/>
        </authorList>
    </citation>
    <scope>NUCLEOTIDE SEQUENCE [LARGE SCALE GENOMIC DNA]</scope>
</reference>
<feature type="region of interest" description="Disordered" evidence="1">
    <location>
        <begin position="14"/>
        <end position="82"/>
    </location>
</feature>
<feature type="region of interest" description="Disordered" evidence="1">
    <location>
        <begin position="113"/>
        <end position="134"/>
    </location>
</feature>
<dbReference type="Proteomes" id="UP000499080">
    <property type="component" value="Unassembled WGS sequence"/>
</dbReference>
<feature type="compositionally biased region" description="Polar residues" evidence="1">
    <location>
        <begin position="23"/>
        <end position="39"/>
    </location>
</feature>
<gene>
    <name evidence="2" type="ORF">AVEN_61044_1</name>
</gene>
<keyword evidence="3" id="KW-1185">Reference proteome</keyword>
<comment type="caution">
    <text evidence="2">The sequence shown here is derived from an EMBL/GenBank/DDBJ whole genome shotgun (WGS) entry which is preliminary data.</text>
</comment>
<protein>
    <submittedName>
        <fullName evidence="2">Uncharacterized protein</fullName>
    </submittedName>
</protein>
<dbReference type="EMBL" id="BGPR01000443">
    <property type="protein sequence ID" value="GBM20499.1"/>
    <property type="molecule type" value="Genomic_DNA"/>
</dbReference>
<proteinExistence type="predicted"/>
<name>A0A4Y2DWQ0_ARAVE</name>
<sequence>MFGLLKTAIELLWPEPNRPSPIHAQTPSLGRYISSSAMKSLTRRQHISCSPRRSEKQTHPHTRSSPPSGANHRKVNDDREKRIMIVDMKPFDFKYGRKQETDDEKEEKVILMEESDDEDFGSFQQEIEAAEMGE</sequence>
<evidence type="ECO:0000256" key="1">
    <source>
        <dbReference type="SAM" id="MobiDB-lite"/>
    </source>
</evidence>
<evidence type="ECO:0000313" key="2">
    <source>
        <dbReference type="EMBL" id="GBM20499.1"/>
    </source>
</evidence>
<evidence type="ECO:0000313" key="3">
    <source>
        <dbReference type="Proteomes" id="UP000499080"/>
    </source>
</evidence>
<dbReference type="AlphaFoldDB" id="A0A4Y2DWQ0"/>
<organism evidence="2 3">
    <name type="scientific">Araneus ventricosus</name>
    <name type="common">Orbweaver spider</name>
    <name type="synonym">Epeira ventricosa</name>
    <dbReference type="NCBI Taxonomy" id="182803"/>
    <lineage>
        <taxon>Eukaryota</taxon>
        <taxon>Metazoa</taxon>
        <taxon>Ecdysozoa</taxon>
        <taxon>Arthropoda</taxon>
        <taxon>Chelicerata</taxon>
        <taxon>Arachnida</taxon>
        <taxon>Araneae</taxon>
        <taxon>Araneomorphae</taxon>
        <taxon>Entelegynae</taxon>
        <taxon>Araneoidea</taxon>
        <taxon>Araneidae</taxon>
        <taxon>Araneus</taxon>
    </lineage>
</organism>